<organism evidence="2 3">
    <name type="scientific">Astrephomene gubernaculifera</name>
    <dbReference type="NCBI Taxonomy" id="47775"/>
    <lineage>
        <taxon>Eukaryota</taxon>
        <taxon>Viridiplantae</taxon>
        <taxon>Chlorophyta</taxon>
        <taxon>core chlorophytes</taxon>
        <taxon>Chlorophyceae</taxon>
        <taxon>CS clade</taxon>
        <taxon>Chlamydomonadales</taxon>
        <taxon>Astrephomenaceae</taxon>
        <taxon>Astrephomene</taxon>
    </lineage>
</organism>
<sequence length="142" mass="14431">MGLETRRSAPHQQLASRANSQSQALNGSNLLSLRRLALSTCSTRAASPARRATGAEGTDSSCASVTASCVYSDEETDVPLPSSEEVEGLTERIAALEAKVAHLNVRVEGWLGGALAATASSVAAATAGSVDSCDSPPSSARS</sequence>
<protein>
    <submittedName>
        <fullName evidence="2">Uncharacterized protein</fullName>
    </submittedName>
</protein>
<name>A0AAD3HMV8_9CHLO</name>
<evidence type="ECO:0000313" key="2">
    <source>
        <dbReference type="EMBL" id="GFR46431.1"/>
    </source>
</evidence>
<proteinExistence type="predicted"/>
<accession>A0AAD3HMV8</accession>
<feature type="region of interest" description="Disordered" evidence="1">
    <location>
        <begin position="1"/>
        <end position="22"/>
    </location>
</feature>
<gene>
    <name evidence="2" type="ORF">Agub_g8005</name>
</gene>
<feature type="compositionally biased region" description="Low complexity" evidence="1">
    <location>
        <begin position="43"/>
        <end position="55"/>
    </location>
</feature>
<dbReference type="Proteomes" id="UP001054857">
    <property type="component" value="Unassembled WGS sequence"/>
</dbReference>
<feature type="compositionally biased region" description="Polar residues" evidence="1">
    <location>
        <begin position="10"/>
        <end position="22"/>
    </location>
</feature>
<feature type="region of interest" description="Disordered" evidence="1">
    <location>
        <begin position="43"/>
        <end position="62"/>
    </location>
</feature>
<evidence type="ECO:0000313" key="3">
    <source>
        <dbReference type="Proteomes" id="UP001054857"/>
    </source>
</evidence>
<evidence type="ECO:0000256" key="1">
    <source>
        <dbReference type="SAM" id="MobiDB-lite"/>
    </source>
</evidence>
<keyword evidence="3" id="KW-1185">Reference proteome</keyword>
<dbReference type="AlphaFoldDB" id="A0AAD3HMV8"/>
<dbReference type="EMBL" id="BMAR01000014">
    <property type="protein sequence ID" value="GFR46431.1"/>
    <property type="molecule type" value="Genomic_DNA"/>
</dbReference>
<comment type="caution">
    <text evidence="2">The sequence shown here is derived from an EMBL/GenBank/DDBJ whole genome shotgun (WGS) entry which is preliminary data.</text>
</comment>
<reference evidence="2 3" key="1">
    <citation type="journal article" date="2021" name="Sci. Rep.">
        <title>Genome sequencing of the multicellular alga Astrephomene provides insights into convergent evolution of germ-soma differentiation.</title>
        <authorList>
            <person name="Yamashita S."/>
            <person name="Yamamoto K."/>
            <person name="Matsuzaki R."/>
            <person name="Suzuki S."/>
            <person name="Yamaguchi H."/>
            <person name="Hirooka S."/>
            <person name="Minakuchi Y."/>
            <person name="Miyagishima S."/>
            <person name="Kawachi M."/>
            <person name="Toyoda A."/>
            <person name="Nozaki H."/>
        </authorList>
    </citation>
    <scope>NUCLEOTIDE SEQUENCE [LARGE SCALE GENOMIC DNA]</scope>
    <source>
        <strain evidence="2 3">NIES-4017</strain>
    </source>
</reference>